<dbReference type="PANTHER" id="PTHR43000">
    <property type="entry name" value="DTDP-D-GLUCOSE 4,6-DEHYDRATASE-RELATED"/>
    <property type="match status" value="1"/>
</dbReference>
<sequence>MRVLVTGGAGFIGSHLIDAILAAGHEAAALDDLSSGSPDNLPSGVPLFQVDVRDAGAVLKAVTEYKPDAIAHQAAQMSVSRSVREPRFDAEVNVVGLINTLDAAVATGARRFVFASSGGVMYGDVHTPAPEETPADPISPYGIAKMVGERYLNFYAREHGLTCTALRYANVYGPRQNPHGEAGVVAIFCTKMLQGQAGTINGDGRYVRDYVYVTDVADANLRALTVEGPSSFSVFNVGTSIPTDVNQLCAALEMACSEALMRHGRNSAVPPAGHGPARAGDLRSSLVAYDSIQKQLGWSPRMPLDHGIAETVEWFAKKLLK</sequence>
<dbReference type="Gene3D" id="3.90.25.10">
    <property type="entry name" value="UDP-galactose 4-epimerase, domain 1"/>
    <property type="match status" value="1"/>
</dbReference>
<evidence type="ECO:0000313" key="3">
    <source>
        <dbReference type="EMBL" id="QDT56365.1"/>
    </source>
</evidence>
<dbReference type="GO" id="GO:0003978">
    <property type="term" value="F:UDP-glucose 4-epimerase activity"/>
    <property type="evidence" value="ECO:0007669"/>
    <property type="project" value="UniProtKB-EC"/>
</dbReference>
<dbReference type="Proteomes" id="UP000315700">
    <property type="component" value="Chromosome"/>
</dbReference>
<proteinExistence type="inferred from homology"/>
<evidence type="ECO:0000256" key="1">
    <source>
        <dbReference type="ARBA" id="ARBA00007637"/>
    </source>
</evidence>
<dbReference type="EMBL" id="CP036271">
    <property type="protein sequence ID" value="QDT56365.1"/>
    <property type="molecule type" value="Genomic_DNA"/>
</dbReference>
<dbReference type="InterPro" id="IPR036291">
    <property type="entry name" value="NAD(P)-bd_dom_sf"/>
</dbReference>
<keyword evidence="4" id="KW-1185">Reference proteome</keyword>
<dbReference type="InParanoid" id="A0A517SJR9"/>
<dbReference type="PRINTS" id="PR01713">
    <property type="entry name" value="NUCEPIMERASE"/>
</dbReference>
<dbReference type="Gene3D" id="3.40.50.720">
    <property type="entry name" value="NAD(P)-binding Rossmann-like Domain"/>
    <property type="match status" value="1"/>
</dbReference>
<dbReference type="SUPFAM" id="SSF51735">
    <property type="entry name" value="NAD(P)-binding Rossmann-fold domains"/>
    <property type="match status" value="1"/>
</dbReference>
<dbReference type="AlphaFoldDB" id="A0A517SJR9"/>
<comment type="similarity">
    <text evidence="1">Belongs to the NAD(P)-dependent epimerase/dehydratase family.</text>
</comment>
<dbReference type="InterPro" id="IPR001509">
    <property type="entry name" value="Epimerase_deHydtase"/>
</dbReference>
<keyword evidence="3" id="KW-0413">Isomerase</keyword>
<protein>
    <submittedName>
        <fullName evidence="3">UDP-glucose 4-epimerase</fullName>
        <ecNumber evidence="3">5.1.3.2</ecNumber>
    </submittedName>
</protein>
<feature type="domain" description="NAD-dependent epimerase/dehydratase" evidence="2">
    <location>
        <begin position="3"/>
        <end position="238"/>
    </location>
</feature>
<dbReference type="RefSeq" id="WP_197453543.1">
    <property type="nucleotide sequence ID" value="NZ_CP036271.1"/>
</dbReference>
<evidence type="ECO:0000259" key="2">
    <source>
        <dbReference type="Pfam" id="PF01370"/>
    </source>
</evidence>
<reference evidence="3 4" key="1">
    <citation type="submission" date="2019-02" db="EMBL/GenBank/DDBJ databases">
        <title>Deep-cultivation of Planctomycetes and their phenomic and genomic characterization uncovers novel biology.</title>
        <authorList>
            <person name="Wiegand S."/>
            <person name="Jogler M."/>
            <person name="Boedeker C."/>
            <person name="Pinto D."/>
            <person name="Vollmers J."/>
            <person name="Rivas-Marin E."/>
            <person name="Kohn T."/>
            <person name="Peeters S.H."/>
            <person name="Heuer A."/>
            <person name="Rast P."/>
            <person name="Oberbeckmann S."/>
            <person name="Bunk B."/>
            <person name="Jeske O."/>
            <person name="Meyerdierks A."/>
            <person name="Storesund J.E."/>
            <person name="Kallscheuer N."/>
            <person name="Luecker S."/>
            <person name="Lage O.M."/>
            <person name="Pohl T."/>
            <person name="Merkel B.J."/>
            <person name="Hornburger P."/>
            <person name="Mueller R.-W."/>
            <person name="Bruemmer F."/>
            <person name="Labrenz M."/>
            <person name="Spormann A.M."/>
            <person name="Op den Camp H."/>
            <person name="Overmann J."/>
            <person name="Amann R."/>
            <person name="Jetten M.S.M."/>
            <person name="Mascher T."/>
            <person name="Medema M.H."/>
            <person name="Devos D.P."/>
            <person name="Kaster A.-K."/>
            <person name="Ovreas L."/>
            <person name="Rohde M."/>
            <person name="Galperin M.Y."/>
            <person name="Jogler C."/>
        </authorList>
    </citation>
    <scope>NUCLEOTIDE SEQUENCE [LARGE SCALE GENOMIC DNA]</scope>
    <source>
        <strain evidence="3 4">Pan44</strain>
    </source>
</reference>
<dbReference type="KEGG" id="ccos:Pan44_44190"/>
<dbReference type="EC" id="5.1.3.2" evidence="3"/>
<dbReference type="Pfam" id="PF01370">
    <property type="entry name" value="Epimerase"/>
    <property type="match status" value="1"/>
</dbReference>
<dbReference type="FunCoup" id="A0A517SJR9">
    <property type="interactions" value="422"/>
</dbReference>
<evidence type="ECO:0000313" key="4">
    <source>
        <dbReference type="Proteomes" id="UP000315700"/>
    </source>
</evidence>
<gene>
    <name evidence="3" type="ORF">Pan44_44190</name>
</gene>
<accession>A0A517SJR9</accession>
<name>A0A517SJR9_9PLAN</name>
<organism evidence="3 4">
    <name type="scientific">Caulifigura coniformis</name>
    <dbReference type="NCBI Taxonomy" id="2527983"/>
    <lineage>
        <taxon>Bacteria</taxon>
        <taxon>Pseudomonadati</taxon>
        <taxon>Planctomycetota</taxon>
        <taxon>Planctomycetia</taxon>
        <taxon>Planctomycetales</taxon>
        <taxon>Planctomycetaceae</taxon>
        <taxon>Caulifigura</taxon>
    </lineage>
</organism>